<organism evidence="10 11">
    <name type="scientific">Rhynchospora pubera</name>
    <dbReference type="NCBI Taxonomy" id="906938"/>
    <lineage>
        <taxon>Eukaryota</taxon>
        <taxon>Viridiplantae</taxon>
        <taxon>Streptophyta</taxon>
        <taxon>Embryophyta</taxon>
        <taxon>Tracheophyta</taxon>
        <taxon>Spermatophyta</taxon>
        <taxon>Magnoliopsida</taxon>
        <taxon>Liliopsida</taxon>
        <taxon>Poales</taxon>
        <taxon>Cyperaceae</taxon>
        <taxon>Cyperoideae</taxon>
        <taxon>Rhynchosporeae</taxon>
        <taxon>Rhynchospora</taxon>
    </lineage>
</organism>
<evidence type="ECO:0000256" key="8">
    <source>
        <dbReference type="SAM" id="MobiDB-lite"/>
    </source>
</evidence>
<dbReference type="PANTHER" id="PTHR22952">
    <property type="entry name" value="CAMP-RESPONSE ELEMENT BINDING PROTEIN-RELATED"/>
    <property type="match status" value="1"/>
</dbReference>
<protein>
    <submittedName>
        <fullName evidence="10">Abscisic acid responsive elements-binding factor 2</fullName>
    </submittedName>
</protein>
<evidence type="ECO:0000313" key="10">
    <source>
        <dbReference type="EMBL" id="KAJ4764898.1"/>
    </source>
</evidence>
<keyword evidence="6" id="KW-0539">Nucleus</keyword>
<dbReference type="EMBL" id="JAMFTS010000004">
    <property type="protein sequence ID" value="KAJ4764898.1"/>
    <property type="molecule type" value="Genomic_DNA"/>
</dbReference>
<feature type="coiled-coil region" evidence="7">
    <location>
        <begin position="274"/>
        <end position="311"/>
    </location>
</feature>
<dbReference type="PROSITE" id="PS00036">
    <property type="entry name" value="BZIP_BASIC"/>
    <property type="match status" value="1"/>
</dbReference>
<dbReference type="Proteomes" id="UP001140206">
    <property type="component" value="Chromosome 4"/>
</dbReference>
<comment type="caution">
    <text evidence="10">The sequence shown here is derived from an EMBL/GenBank/DDBJ whole genome shotgun (WGS) entry which is preliminary data.</text>
</comment>
<dbReference type="GO" id="GO:0005634">
    <property type="term" value="C:nucleus"/>
    <property type="evidence" value="ECO:0007669"/>
    <property type="project" value="UniProtKB-SubCell"/>
</dbReference>
<dbReference type="PROSITE" id="PS50217">
    <property type="entry name" value="BZIP"/>
    <property type="match status" value="1"/>
</dbReference>
<keyword evidence="11" id="KW-1185">Reference proteome</keyword>
<evidence type="ECO:0000256" key="3">
    <source>
        <dbReference type="ARBA" id="ARBA00023015"/>
    </source>
</evidence>
<dbReference type="SUPFAM" id="SSF57959">
    <property type="entry name" value="Leucine zipper domain"/>
    <property type="match status" value="1"/>
</dbReference>
<proteinExistence type="predicted"/>
<accession>A0AAV8DE42</accession>
<evidence type="ECO:0000313" key="11">
    <source>
        <dbReference type="Proteomes" id="UP001140206"/>
    </source>
</evidence>
<evidence type="ECO:0000256" key="2">
    <source>
        <dbReference type="ARBA" id="ARBA00022682"/>
    </source>
</evidence>
<sequence>MDFTNKAPPDTPLPLARQGSVYSLTFDEFQSTLAGGSKDFGSMNMDEFLKSIWNAEETQAIAMTSGSGCGPTGTDQQTGGIHRQGSLTLPRTLSQKTVDQVWRDLIGVGTNTGNAGPSSMGPAVPAGIVTKEEIMQKREPTLGEMTLEEFLVRAGVVREEPAPPITPFRVTTTTVCENNFGKFAGLQMPPRPFGGLNNGSVIPGFVELGPTPLAVPVESPVDLNGNSSDLSPVPVPYVFKGSLRGRKGAATVEKVAERRQKRMIKNRESAARSRARKQAYMMELEAEIAKLKEQNKELQEKQVEMMKIEKAKVIFSCYPWFIVQEIMSQQPMSKRVCLQRTFTGPW</sequence>
<feature type="region of interest" description="Disordered" evidence="8">
    <location>
        <begin position="63"/>
        <end position="86"/>
    </location>
</feature>
<comment type="subcellular location">
    <subcellularLocation>
        <location evidence="1">Nucleus</location>
    </subcellularLocation>
</comment>
<feature type="compositionally biased region" description="Polar residues" evidence="8">
    <location>
        <begin position="73"/>
        <end position="86"/>
    </location>
</feature>
<keyword evidence="7" id="KW-0175">Coiled coil</keyword>
<keyword evidence="5" id="KW-0804">Transcription</keyword>
<dbReference type="Gene3D" id="1.20.5.170">
    <property type="match status" value="1"/>
</dbReference>
<evidence type="ECO:0000256" key="1">
    <source>
        <dbReference type="ARBA" id="ARBA00004123"/>
    </source>
</evidence>
<evidence type="ECO:0000256" key="5">
    <source>
        <dbReference type="ARBA" id="ARBA00023163"/>
    </source>
</evidence>
<keyword evidence="2" id="KW-0938">Abscisic acid signaling pathway</keyword>
<dbReference type="InterPro" id="IPR043452">
    <property type="entry name" value="BZIP46-like"/>
</dbReference>
<dbReference type="InterPro" id="IPR046347">
    <property type="entry name" value="bZIP_sf"/>
</dbReference>
<dbReference type="GO" id="GO:0003677">
    <property type="term" value="F:DNA binding"/>
    <property type="evidence" value="ECO:0007669"/>
    <property type="project" value="UniProtKB-KW"/>
</dbReference>
<keyword evidence="3" id="KW-0805">Transcription regulation</keyword>
<evidence type="ECO:0000259" key="9">
    <source>
        <dbReference type="PROSITE" id="PS50217"/>
    </source>
</evidence>
<dbReference type="GO" id="GO:0009738">
    <property type="term" value="P:abscisic acid-activated signaling pathway"/>
    <property type="evidence" value="ECO:0007669"/>
    <property type="project" value="UniProtKB-KW"/>
</dbReference>
<dbReference type="InterPro" id="IPR004827">
    <property type="entry name" value="bZIP"/>
</dbReference>
<reference evidence="10" key="1">
    <citation type="submission" date="2022-08" db="EMBL/GenBank/DDBJ databases">
        <authorList>
            <person name="Marques A."/>
        </authorList>
    </citation>
    <scope>NUCLEOTIDE SEQUENCE</scope>
    <source>
        <strain evidence="10">RhyPub2mFocal</strain>
        <tissue evidence="10">Leaves</tissue>
    </source>
</reference>
<evidence type="ECO:0000256" key="6">
    <source>
        <dbReference type="ARBA" id="ARBA00023242"/>
    </source>
</evidence>
<dbReference type="FunFam" id="1.20.5.170:FF:000020">
    <property type="entry name" value="BZIP transcription factor"/>
    <property type="match status" value="1"/>
</dbReference>
<feature type="domain" description="BZIP" evidence="9">
    <location>
        <begin position="256"/>
        <end position="301"/>
    </location>
</feature>
<dbReference type="Pfam" id="PF00170">
    <property type="entry name" value="bZIP_1"/>
    <property type="match status" value="1"/>
</dbReference>
<gene>
    <name evidence="10" type="ORF">LUZ62_075273</name>
</gene>
<name>A0AAV8DE42_9POAL</name>
<evidence type="ECO:0000256" key="4">
    <source>
        <dbReference type="ARBA" id="ARBA00023125"/>
    </source>
</evidence>
<keyword evidence="4" id="KW-0238">DNA-binding</keyword>
<dbReference type="PANTHER" id="PTHR22952:SF446">
    <property type="entry name" value="ABSCISIC ACID-INSENSITIVE 5-LIKE PROTEIN 5-RELATED"/>
    <property type="match status" value="1"/>
</dbReference>
<evidence type="ECO:0000256" key="7">
    <source>
        <dbReference type="SAM" id="Coils"/>
    </source>
</evidence>
<dbReference type="CDD" id="cd14707">
    <property type="entry name" value="bZIP_plant_BZIP46"/>
    <property type="match status" value="1"/>
</dbReference>
<dbReference type="SMART" id="SM00338">
    <property type="entry name" value="BRLZ"/>
    <property type="match status" value="1"/>
</dbReference>
<dbReference type="GO" id="GO:0045893">
    <property type="term" value="P:positive regulation of DNA-templated transcription"/>
    <property type="evidence" value="ECO:0007669"/>
    <property type="project" value="InterPro"/>
</dbReference>
<dbReference type="GO" id="GO:0003700">
    <property type="term" value="F:DNA-binding transcription factor activity"/>
    <property type="evidence" value="ECO:0007669"/>
    <property type="project" value="InterPro"/>
</dbReference>
<dbReference type="AlphaFoldDB" id="A0AAV8DE42"/>